<dbReference type="Gene3D" id="3.40.50.1000">
    <property type="entry name" value="HAD superfamily/HAD-like"/>
    <property type="match status" value="1"/>
</dbReference>
<dbReference type="CDD" id="cd01427">
    <property type="entry name" value="HAD_like"/>
    <property type="match status" value="1"/>
</dbReference>
<reference evidence="2 3" key="1">
    <citation type="submission" date="2017-02" db="EMBL/GenBank/DDBJ databases">
        <title>Draft genome sequence of a Kluyvera intermedia isolate from a patient with a pancreatic abscess.</title>
        <authorList>
            <person name="Thele R."/>
        </authorList>
    </citation>
    <scope>NUCLEOTIDE SEQUENCE [LARGE SCALE GENOMIC DNA]</scope>
    <source>
        <strain evidence="2 3">FOSA7093</strain>
    </source>
</reference>
<gene>
    <name evidence="2" type="ORF">B2M27_07595</name>
</gene>
<dbReference type="RefSeq" id="WP_085005800.1">
    <property type="nucleotide sequence ID" value="NZ_MWPR01000008.1"/>
</dbReference>
<dbReference type="EMBL" id="MWPR01000008">
    <property type="protein sequence ID" value="ORJ50985.1"/>
    <property type="molecule type" value="Genomic_DNA"/>
</dbReference>
<dbReference type="SUPFAM" id="SSF56784">
    <property type="entry name" value="HAD-like"/>
    <property type="match status" value="1"/>
</dbReference>
<comment type="caution">
    <text evidence="2">The sequence shown here is derived from an EMBL/GenBank/DDBJ whole genome shotgun (WGS) entry which is preliminary data.</text>
</comment>
<dbReference type="InterPro" id="IPR023214">
    <property type="entry name" value="HAD_sf"/>
</dbReference>
<dbReference type="Gene3D" id="1.10.150.400">
    <property type="match status" value="1"/>
</dbReference>
<keyword evidence="1" id="KW-0479">Metal-binding</keyword>
<keyword evidence="3" id="KW-1185">Reference proteome</keyword>
<sequence>MKSILYYLDPRTELNDKMFRYATLRSYLLPEIQGLKKADPSLEVKIILSKNIFTQAIKNGLKFDDVECFIVDEDFFESRLSQDNCSTSISLYHNTLNEKDNNVIKGIIRESIPESYYPDLIISYESPAPFLKEMYPDALLLNSMFGIFSRAPYPAYGLLDPCGLYEYSYQYKYAERIRQEKISSDERDVINLLRKQTTESLATHHPLKKYISSLYERFDRLIVLACQVDNYFSYNGCTQYASQFEMVKDVMTHTSDKIGVIVTEHGYKRQINDEQLKYLSDNFSGFIYFSEKDMPTPTQFILPYIDGALSVSSSIGYQAALWQIPYFGLGYSQVDIFSSHNSIQDFFRDVNIGEKYDRDNIIYTLLSKIHLSHKNDLFDGDKYIIILRRLFSKFKAKCYEYDYFSDKKDIEDIRKDIVSGNRDWLLKKTLVECDITPDVDHLRVAMSHARAVSYDLFDTLVERDFVEPHELFNLIEPRIRKVLKNKNFPFYYIRRQAEIDLRRESRGEFEITLDEIYNRFPRYFDLSVPELNIIKNIEIEAEVELVHPKKEMIREFCFSQIICESVSIITDIYLSRDIIERILEKVNIRGYDKLWVSAETKTRKHNGTIYPDYLNYIKKYHSILPAQALHIGDNNQADGEMAKKNGMKSYVFPKAIDNYKKSRIADVMRSSLNNLGGSSSVINGMFANKYHAGHWFKINKESVFNADEYNYGYMAIGPLVTGFTQWLYRRVRRLGINKVYFLSRDGWILKQAFDFYYPGNLSDIKTEYLYSSRRTAMVSSIRTIEDIIEVASQNFNARRLSDFLSSRFGLNIDDIDQTYLNKYDFKKDSMVSPYFEFGRLISFLTDIQYLIFANAEEERESYKDYLNDIGFINDCLNENTAVVDIGYSGSMQYYLKKIIQCDSLHGFYFLTHHHSRDYFDNDHFEGFLQSLDDHKIAYRHGLNDHVFIFEAALSSPEGSLIKMQGKGNNRKMVFLEAEEEVIRRKALLRTHQGVLDFVTDIKIRFGSYFNYIEFSSILSSQIILNFANNPNGKDAGMFSSHEVENVFGGGSVCLISPVLDSYKDAKGSIDPKIIEELLKCSKWKKGASAYYNYVMGNNSGTDINNVSVACPATVASKKPTYAHPIKTSKQRKFSKFIKDPYSFFNDSKKSYLKILRVFFKDKKRFN</sequence>
<name>A0ABX3UJG6_KLUIN</name>
<evidence type="ECO:0000313" key="2">
    <source>
        <dbReference type="EMBL" id="ORJ50985.1"/>
    </source>
</evidence>
<accession>A0ABX3UJG6</accession>
<organism evidence="2 3">
    <name type="scientific">Kluyvera intermedia</name>
    <name type="common">Enterobacter intermedius</name>
    <dbReference type="NCBI Taxonomy" id="61648"/>
    <lineage>
        <taxon>Bacteria</taxon>
        <taxon>Pseudomonadati</taxon>
        <taxon>Pseudomonadota</taxon>
        <taxon>Gammaproteobacteria</taxon>
        <taxon>Enterobacterales</taxon>
        <taxon>Enterobacteriaceae</taxon>
        <taxon>Kluyvera</taxon>
    </lineage>
</organism>
<dbReference type="Proteomes" id="UP000192521">
    <property type="component" value="Unassembled WGS sequence"/>
</dbReference>
<protein>
    <submittedName>
        <fullName evidence="2">Uncharacterized protein</fullName>
    </submittedName>
</protein>
<evidence type="ECO:0000313" key="3">
    <source>
        <dbReference type="Proteomes" id="UP000192521"/>
    </source>
</evidence>
<evidence type="ECO:0000256" key="1">
    <source>
        <dbReference type="ARBA" id="ARBA00022723"/>
    </source>
</evidence>
<dbReference type="InterPro" id="IPR036412">
    <property type="entry name" value="HAD-like_sf"/>
</dbReference>
<proteinExistence type="predicted"/>